<gene>
    <name evidence="1" type="ORF">Vbra_8323</name>
</gene>
<protein>
    <submittedName>
        <fullName evidence="1">Uncharacterized protein</fullName>
    </submittedName>
</protein>
<dbReference type="VEuPathDB" id="CryptoDB:Vbra_8323"/>
<reference evidence="1 2" key="1">
    <citation type="submission" date="2014-11" db="EMBL/GenBank/DDBJ databases">
        <authorList>
            <person name="Zhu J."/>
            <person name="Qi W."/>
            <person name="Song R."/>
        </authorList>
    </citation>
    <scope>NUCLEOTIDE SEQUENCE [LARGE SCALE GENOMIC DNA]</scope>
</reference>
<dbReference type="Proteomes" id="UP000041254">
    <property type="component" value="Unassembled WGS sequence"/>
</dbReference>
<dbReference type="AlphaFoldDB" id="A0A0G4EVP0"/>
<keyword evidence="2" id="KW-1185">Reference proteome</keyword>
<dbReference type="EMBL" id="CDMY01000324">
    <property type="protein sequence ID" value="CEM02364.1"/>
    <property type="molecule type" value="Genomic_DNA"/>
</dbReference>
<organism evidence="1 2">
    <name type="scientific">Vitrella brassicaformis (strain CCMP3155)</name>
    <dbReference type="NCBI Taxonomy" id="1169540"/>
    <lineage>
        <taxon>Eukaryota</taxon>
        <taxon>Sar</taxon>
        <taxon>Alveolata</taxon>
        <taxon>Colpodellida</taxon>
        <taxon>Vitrellaceae</taxon>
        <taxon>Vitrella</taxon>
    </lineage>
</organism>
<sequence length="210" mass="22912">MDVATEDNDCIRPVIASTRSLQQLHVRVPAAPPQLAELLEAIPPAKPGTEGPLAKLEYVDSIKFYGLEPTDIRDGIRQLQKCLVDRGCSKSLVDLVLVVSDSDCHSLLLNDYDTFKAVATFVERICGPLRRCLHFPSTVLVGNISSVDGFSSADGSGDIEFPLNHLLAYTQFPEVSGFGPQLLSALLEYCNVRMGPRVEDPECPLVETGR</sequence>
<name>A0A0G4EVP0_VITBC</name>
<accession>A0A0G4EVP0</accession>
<dbReference type="InParanoid" id="A0A0G4EVP0"/>
<evidence type="ECO:0000313" key="2">
    <source>
        <dbReference type="Proteomes" id="UP000041254"/>
    </source>
</evidence>
<evidence type="ECO:0000313" key="1">
    <source>
        <dbReference type="EMBL" id="CEM02364.1"/>
    </source>
</evidence>
<dbReference type="PhylomeDB" id="A0A0G4EVP0"/>
<proteinExistence type="predicted"/>